<feature type="region of interest" description="Disordered" evidence="1">
    <location>
        <begin position="1"/>
        <end position="24"/>
    </location>
</feature>
<evidence type="ECO:0008006" key="5">
    <source>
        <dbReference type="Google" id="ProtNLM"/>
    </source>
</evidence>
<feature type="transmembrane region" description="Helical" evidence="2">
    <location>
        <begin position="30"/>
        <end position="60"/>
    </location>
</feature>
<feature type="transmembrane region" description="Helical" evidence="2">
    <location>
        <begin position="72"/>
        <end position="94"/>
    </location>
</feature>
<evidence type="ECO:0000256" key="1">
    <source>
        <dbReference type="SAM" id="MobiDB-lite"/>
    </source>
</evidence>
<evidence type="ECO:0000313" key="4">
    <source>
        <dbReference type="Proteomes" id="UP001180556"/>
    </source>
</evidence>
<dbReference type="Proteomes" id="UP001180556">
    <property type="component" value="Unassembled WGS sequence"/>
</dbReference>
<evidence type="ECO:0000256" key="2">
    <source>
        <dbReference type="SAM" id="Phobius"/>
    </source>
</evidence>
<dbReference type="EMBL" id="JAVRFG010000020">
    <property type="protein sequence ID" value="MDT0492240.1"/>
    <property type="molecule type" value="Genomic_DNA"/>
</dbReference>
<reference evidence="4" key="1">
    <citation type="submission" date="2023-07" db="EMBL/GenBank/DDBJ databases">
        <title>30 novel species of actinomycetes from the DSMZ collection.</title>
        <authorList>
            <person name="Nouioui I."/>
        </authorList>
    </citation>
    <scope>NUCLEOTIDE SEQUENCE [LARGE SCALE GENOMIC DNA]</scope>
    <source>
        <strain evidence="4">DSM 40932</strain>
    </source>
</reference>
<comment type="caution">
    <text evidence="3">The sequence shown here is derived from an EMBL/GenBank/DDBJ whole genome shotgun (WGS) entry which is preliminary data.</text>
</comment>
<sequence length="98" mass="9833">MATGTTGDTGTAGTSGTSESPATLYGPVSIGLGVIALLVMYFYSILAILAGILAVTFGLLGLADKDRGNRTLCAIGFVLGAFGALAPFTFLFLYSSGS</sequence>
<gene>
    <name evidence="3" type="ORF">RM717_17160</name>
</gene>
<keyword evidence="2" id="KW-1133">Transmembrane helix</keyword>
<dbReference type="RefSeq" id="WP_311600699.1">
    <property type="nucleotide sequence ID" value="NZ_JAVRFG010000020.1"/>
</dbReference>
<keyword evidence="2" id="KW-0472">Membrane</keyword>
<proteinExistence type="predicted"/>
<evidence type="ECO:0000313" key="3">
    <source>
        <dbReference type="EMBL" id="MDT0492240.1"/>
    </source>
</evidence>
<keyword evidence="4" id="KW-1185">Reference proteome</keyword>
<keyword evidence="2" id="KW-0812">Transmembrane</keyword>
<organism evidence="3 4">
    <name type="scientific">Streptomyces stephensoniae</name>
    <dbReference type="NCBI Taxonomy" id="3375367"/>
    <lineage>
        <taxon>Bacteria</taxon>
        <taxon>Bacillati</taxon>
        <taxon>Actinomycetota</taxon>
        <taxon>Actinomycetes</taxon>
        <taxon>Kitasatosporales</taxon>
        <taxon>Streptomycetaceae</taxon>
        <taxon>Streptomyces</taxon>
    </lineage>
</organism>
<accession>A0ABU2W305</accession>
<feature type="compositionally biased region" description="Low complexity" evidence="1">
    <location>
        <begin position="1"/>
        <end position="23"/>
    </location>
</feature>
<protein>
    <recommendedName>
        <fullName evidence="5">DUF4190 domain-containing protein</fullName>
    </recommendedName>
</protein>
<name>A0ABU2W305_9ACTN</name>